<keyword evidence="7" id="KW-0692">RNA repair</keyword>
<keyword evidence="8" id="KW-0067">ATP-binding</keyword>
<evidence type="ECO:0000256" key="8">
    <source>
        <dbReference type="ARBA" id="ARBA00022840"/>
    </source>
</evidence>
<dbReference type="Gene3D" id="3.30.460.10">
    <property type="entry name" value="Beta Polymerase, domain 2"/>
    <property type="match status" value="1"/>
</dbReference>
<dbReference type="GO" id="GO:0001680">
    <property type="term" value="P:tRNA 3'-terminal CCA addition"/>
    <property type="evidence" value="ECO:0007669"/>
    <property type="project" value="InterPro"/>
</dbReference>
<dbReference type="Pfam" id="PF12627">
    <property type="entry name" value="PolyA_pol_RNAbd"/>
    <property type="match status" value="1"/>
</dbReference>
<dbReference type="InterPro" id="IPR012006">
    <property type="entry name" value="CCA_bact"/>
</dbReference>
<gene>
    <name evidence="13" type="ORF">MNBD_GAMMA14-330</name>
</gene>
<evidence type="ECO:0000259" key="12">
    <source>
        <dbReference type="Pfam" id="PF12627"/>
    </source>
</evidence>
<protein>
    <submittedName>
        <fullName evidence="13">CCA tRNA nucleotidyltransferase</fullName>
        <ecNumber evidence="13">2.7.7.72</ecNumber>
    </submittedName>
</protein>
<reference evidence="13" key="1">
    <citation type="submission" date="2018-06" db="EMBL/GenBank/DDBJ databases">
        <authorList>
            <person name="Zhirakovskaya E."/>
        </authorList>
    </citation>
    <scope>NUCLEOTIDE SEQUENCE</scope>
</reference>
<dbReference type="PANTHER" id="PTHR47545">
    <property type="entry name" value="MULTIFUNCTIONAL CCA PROTEIN"/>
    <property type="match status" value="1"/>
</dbReference>
<dbReference type="EC" id="2.7.7.72" evidence="13"/>
<evidence type="ECO:0000313" key="13">
    <source>
        <dbReference type="EMBL" id="VAW80457.1"/>
    </source>
</evidence>
<dbReference type="CDD" id="cd05398">
    <property type="entry name" value="NT_ClassII-CCAase"/>
    <property type="match status" value="1"/>
</dbReference>
<name>A0A3B0YYK7_9ZZZZ</name>
<dbReference type="HAMAP" id="MF_01262">
    <property type="entry name" value="CCA_bact_type2"/>
    <property type="match status" value="1"/>
</dbReference>
<dbReference type="InterPro" id="IPR032828">
    <property type="entry name" value="PolyA_RNA-bd"/>
</dbReference>
<dbReference type="AlphaFoldDB" id="A0A3B0YYK7"/>
<keyword evidence="10" id="KW-0694">RNA-binding</keyword>
<keyword evidence="4 13" id="KW-0548">Nucleotidyltransferase</keyword>
<evidence type="ECO:0000259" key="11">
    <source>
        <dbReference type="Pfam" id="PF01743"/>
    </source>
</evidence>
<keyword evidence="5" id="KW-0479">Metal-binding</keyword>
<dbReference type="Pfam" id="PF01743">
    <property type="entry name" value="PolyA_pol"/>
    <property type="match status" value="1"/>
</dbReference>
<dbReference type="SUPFAM" id="SSF81301">
    <property type="entry name" value="Nucleotidyltransferase"/>
    <property type="match status" value="1"/>
</dbReference>
<dbReference type="GO" id="GO:0046872">
    <property type="term" value="F:metal ion binding"/>
    <property type="evidence" value="ECO:0007669"/>
    <property type="project" value="UniProtKB-KW"/>
</dbReference>
<sequence>MKIYLVGGAVRDKLLGLPVQERDWVVTGATPQEMLDLGYKQIGKDFPVFLHPETKEEYALARTERKTAPGYKGFAFHAAPDVTLEEDLKRRDLTINAMAESPEGELIDLFGGQEDLKLGKLRHVSPAFVEDPVRILRVARFAARFDKLGFSVTHETNTLMREMVTAGEVNHLVPERVWAELYKALVTDRPEIFFCVLHDCDALAVLFPEIEATYDGHIGVHANPDKLPDALTALRHSAENTEEPRVRFAVLLLSLHSDQTRTQRITNAETLCKRFRIPGDYRVLALDAIRHEENITGRDHRALLDMMESVRAFHDATRWQQLLDTYVITGHITRHQAEQLEAARQKATAVKANDLDDPLLKGPAIGVALKEKRCQVIESTFMDYKNSANNTTPRNNR</sequence>
<dbReference type="PIRSF" id="PIRSF000813">
    <property type="entry name" value="CCA_bact"/>
    <property type="match status" value="1"/>
</dbReference>
<evidence type="ECO:0000256" key="5">
    <source>
        <dbReference type="ARBA" id="ARBA00022723"/>
    </source>
</evidence>
<evidence type="ECO:0000256" key="7">
    <source>
        <dbReference type="ARBA" id="ARBA00022800"/>
    </source>
</evidence>
<dbReference type="PANTHER" id="PTHR47545:SF1">
    <property type="entry name" value="MULTIFUNCTIONAL CCA PROTEIN"/>
    <property type="match status" value="1"/>
</dbReference>
<dbReference type="GO" id="GO:0042245">
    <property type="term" value="P:RNA repair"/>
    <property type="evidence" value="ECO:0007669"/>
    <property type="project" value="UniProtKB-KW"/>
</dbReference>
<dbReference type="GO" id="GO:0003723">
    <property type="term" value="F:RNA binding"/>
    <property type="evidence" value="ECO:0007669"/>
    <property type="project" value="UniProtKB-KW"/>
</dbReference>
<dbReference type="InterPro" id="IPR002646">
    <property type="entry name" value="PolA_pol_head_dom"/>
</dbReference>
<feature type="domain" description="Poly A polymerase head" evidence="11">
    <location>
        <begin position="3"/>
        <end position="122"/>
    </location>
</feature>
<evidence type="ECO:0000256" key="9">
    <source>
        <dbReference type="ARBA" id="ARBA00022842"/>
    </source>
</evidence>
<evidence type="ECO:0000256" key="1">
    <source>
        <dbReference type="ARBA" id="ARBA00001946"/>
    </source>
</evidence>
<dbReference type="InterPro" id="IPR043519">
    <property type="entry name" value="NT_sf"/>
</dbReference>
<evidence type="ECO:0000256" key="2">
    <source>
        <dbReference type="ARBA" id="ARBA00022679"/>
    </source>
</evidence>
<keyword evidence="2 13" id="KW-0808">Transferase</keyword>
<feature type="domain" description="tRNA nucleotidyltransferase/poly(A) polymerase RNA and SrmB- binding" evidence="12">
    <location>
        <begin position="149"/>
        <end position="211"/>
    </location>
</feature>
<keyword evidence="9" id="KW-0460">Magnesium</keyword>
<accession>A0A3B0YYK7</accession>
<dbReference type="Gene3D" id="1.10.3090.10">
    <property type="entry name" value="cca-adding enzyme, domain 2"/>
    <property type="match status" value="1"/>
</dbReference>
<evidence type="ECO:0000256" key="4">
    <source>
        <dbReference type="ARBA" id="ARBA00022695"/>
    </source>
</evidence>
<dbReference type="SUPFAM" id="SSF81891">
    <property type="entry name" value="Poly A polymerase C-terminal region-like"/>
    <property type="match status" value="1"/>
</dbReference>
<dbReference type="InterPro" id="IPR050124">
    <property type="entry name" value="tRNA_CCA-adding_enzyme"/>
</dbReference>
<keyword evidence="6" id="KW-0547">Nucleotide-binding</keyword>
<dbReference type="GO" id="GO:0005524">
    <property type="term" value="F:ATP binding"/>
    <property type="evidence" value="ECO:0007669"/>
    <property type="project" value="UniProtKB-KW"/>
</dbReference>
<dbReference type="EMBL" id="UOFM01000358">
    <property type="protein sequence ID" value="VAW80457.1"/>
    <property type="molecule type" value="Genomic_DNA"/>
</dbReference>
<organism evidence="13">
    <name type="scientific">hydrothermal vent metagenome</name>
    <dbReference type="NCBI Taxonomy" id="652676"/>
    <lineage>
        <taxon>unclassified sequences</taxon>
        <taxon>metagenomes</taxon>
        <taxon>ecological metagenomes</taxon>
    </lineage>
</organism>
<proteinExistence type="inferred from homology"/>
<evidence type="ECO:0000256" key="3">
    <source>
        <dbReference type="ARBA" id="ARBA00022694"/>
    </source>
</evidence>
<evidence type="ECO:0000256" key="6">
    <source>
        <dbReference type="ARBA" id="ARBA00022741"/>
    </source>
</evidence>
<dbReference type="GO" id="GO:0004810">
    <property type="term" value="F:CCA tRNA nucleotidyltransferase activity"/>
    <property type="evidence" value="ECO:0007669"/>
    <property type="project" value="UniProtKB-EC"/>
</dbReference>
<keyword evidence="3" id="KW-0819">tRNA processing</keyword>
<evidence type="ECO:0000256" key="10">
    <source>
        <dbReference type="ARBA" id="ARBA00022884"/>
    </source>
</evidence>
<comment type="cofactor">
    <cofactor evidence="1">
        <name>Mg(2+)</name>
        <dbReference type="ChEBI" id="CHEBI:18420"/>
    </cofactor>
</comment>